<name>A0AAW0I6B0_MYOGA</name>
<evidence type="ECO:0000313" key="2">
    <source>
        <dbReference type="EMBL" id="KAK7809941.1"/>
    </source>
</evidence>
<keyword evidence="3" id="KW-1185">Reference proteome</keyword>
<dbReference type="EMBL" id="JBBHLL010000208">
    <property type="protein sequence ID" value="KAK7809941.1"/>
    <property type="molecule type" value="Genomic_DNA"/>
</dbReference>
<dbReference type="Proteomes" id="UP001488838">
    <property type="component" value="Unassembled WGS sequence"/>
</dbReference>
<gene>
    <name evidence="2" type="ORF">U0070_024861</name>
</gene>
<organism evidence="2 3">
    <name type="scientific">Myodes glareolus</name>
    <name type="common">Bank vole</name>
    <name type="synonym">Clethrionomys glareolus</name>
    <dbReference type="NCBI Taxonomy" id="447135"/>
    <lineage>
        <taxon>Eukaryota</taxon>
        <taxon>Metazoa</taxon>
        <taxon>Chordata</taxon>
        <taxon>Craniata</taxon>
        <taxon>Vertebrata</taxon>
        <taxon>Euteleostomi</taxon>
        <taxon>Mammalia</taxon>
        <taxon>Eutheria</taxon>
        <taxon>Euarchontoglires</taxon>
        <taxon>Glires</taxon>
        <taxon>Rodentia</taxon>
        <taxon>Myomorpha</taxon>
        <taxon>Muroidea</taxon>
        <taxon>Cricetidae</taxon>
        <taxon>Arvicolinae</taxon>
        <taxon>Myodes</taxon>
    </lineage>
</organism>
<reference evidence="2 3" key="1">
    <citation type="journal article" date="2023" name="bioRxiv">
        <title>Conserved and derived expression patterns and positive selection on dental genes reveal complex evolutionary context of ever-growing rodent molars.</title>
        <authorList>
            <person name="Calamari Z.T."/>
            <person name="Song A."/>
            <person name="Cohen E."/>
            <person name="Akter M."/>
            <person name="Roy R.D."/>
            <person name="Hallikas O."/>
            <person name="Christensen M.M."/>
            <person name="Li P."/>
            <person name="Marangoni P."/>
            <person name="Jernvall J."/>
            <person name="Klein O.D."/>
        </authorList>
    </citation>
    <scope>NUCLEOTIDE SEQUENCE [LARGE SCALE GENOMIC DNA]</scope>
    <source>
        <strain evidence="2">V071</strain>
    </source>
</reference>
<evidence type="ECO:0000313" key="3">
    <source>
        <dbReference type="Proteomes" id="UP001488838"/>
    </source>
</evidence>
<feature type="non-terminal residue" evidence="2">
    <location>
        <position position="1"/>
    </location>
</feature>
<protein>
    <submittedName>
        <fullName evidence="2">Uncharacterized protein</fullName>
    </submittedName>
</protein>
<evidence type="ECO:0000256" key="1">
    <source>
        <dbReference type="SAM" id="MobiDB-lite"/>
    </source>
</evidence>
<proteinExistence type="predicted"/>
<dbReference type="AlphaFoldDB" id="A0AAW0I6B0"/>
<feature type="region of interest" description="Disordered" evidence="1">
    <location>
        <begin position="190"/>
        <end position="212"/>
    </location>
</feature>
<comment type="caution">
    <text evidence="2">The sequence shown here is derived from an EMBL/GenBank/DDBJ whole genome shotgun (WGS) entry which is preliminary data.</text>
</comment>
<accession>A0AAW0I6B0</accession>
<sequence>TALLNFDHLTHQALPSADKPRPQRDALRSQRFHFPDVLANFDRWRRNYYACVVPLHGELSDSRGCRGSNSDLAGRKTMCRASAPSRHSPRVCRTPDSCWIRDYVIADSDEMSAKKIVSFEDARKRDSATEVRDHVYKLQVVHQVQLSLKRIPWYFSALPTIGNKMGLKLTQKILAPSGGESSPWVGVMLEGVERDEGATEEDEDELKPRLEN</sequence>